<reference evidence="1" key="1">
    <citation type="journal article" date="2013" name="Genetics">
        <title>The draft genome and transcriptome of Panagrellus redivivus are shaped by the harsh demands of a free-living lifestyle.</title>
        <authorList>
            <person name="Srinivasan J."/>
            <person name="Dillman A.R."/>
            <person name="Macchietto M.G."/>
            <person name="Heikkinen L."/>
            <person name="Lakso M."/>
            <person name="Fracchia K.M."/>
            <person name="Antoshechkin I."/>
            <person name="Mortazavi A."/>
            <person name="Wong G."/>
            <person name="Sternberg P.W."/>
        </authorList>
    </citation>
    <scope>NUCLEOTIDE SEQUENCE [LARGE SCALE GENOMIC DNA]</scope>
    <source>
        <strain evidence="1">MT8872</strain>
    </source>
</reference>
<protein>
    <submittedName>
        <fullName evidence="2">Uncharacterized protein</fullName>
    </submittedName>
</protein>
<dbReference type="Proteomes" id="UP000492821">
    <property type="component" value="Unassembled WGS sequence"/>
</dbReference>
<dbReference type="WBParaSite" id="Pan_g13482.t1">
    <property type="protein sequence ID" value="Pan_g13482.t1"/>
    <property type="gene ID" value="Pan_g13482"/>
</dbReference>
<accession>A0A7E4UX45</accession>
<sequence length="90" mass="9839">MHNISGGEFAGSYYNVPVDVYVRATAESKRRKSPSATARSESFFLRVWRGACCCGNGAAATTPITTIADRWMMDAVTQTEELNDNVENVS</sequence>
<name>A0A7E4UX45_PANRE</name>
<evidence type="ECO:0000313" key="2">
    <source>
        <dbReference type="WBParaSite" id="Pan_g13482.t1"/>
    </source>
</evidence>
<organism evidence="1 2">
    <name type="scientific">Panagrellus redivivus</name>
    <name type="common">Microworm</name>
    <dbReference type="NCBI Taxonomy" id="6233"/>
    <lineage>
        <taxon>Eukaryota</taxon>
        <taxon>Metazoa</taxon>
        <taxon>Ecdysozoa</taxon>
        <taxon>Nematoda</taxon>
        <taxon>Chromadorea</taxon>
        <taxon>Rhabditida</taxon>
        <taxon>Tylenchina</taxon>
        <taxon>Panagrolaimomorpha</taxon>
        <taxon>Panagrolaimoidea</taxon>
        <taxon>Panagrolaimidae</taxon>
        <taxon>Panagrellus</taxon>
    </lineage>
</organism>
<proteinExistence type="predicted"/>
<dbReference type="AlphaFoldDB" id="A0A7E4UX45"/>
<keyword evidence="1" id="KW-1185">Reference proteome</keyword>
<evidence type="ECO:0000313" key="1">
    <source>
        <dbReference type="Proteomes" id="UP000492821"/>
    </source>
</evidence>
<reference evidence="2" key="2">
    <citation type="submission" date="2020-10" db="UniProtKB">
        <authorList>
            <consortium name="WormBaseParasite"/>
        </authorList>
    </citation>
    <scope>IDENTIFICATION</scope>
</reference>